<protein>
    <submittedName>
        <fullName evidence="6">WD40 repeat-like protein</fullName>
    </submittedName>
</protein>
<keyword evidence="3" id="KW-0677">Repeat</keyword>
<keyword evidence="2" id="KW-0853">WD repeat</keyword>
<keyword evidence="7" id="KW-1185">Reference proteome</keyword>
<organism evidence="6 7">
    <name type="scientific">Trichodelitschia bisporula</name>
    <dbReference type="NCBI Taxonomy" id="703511"/>
    <lineage>
        <taxon>Eukaryota</taxon>
        <taxon>Fungi</taxon>
        <taxon>Dikarya</taxon>
        <taxon>Ascomycota</taxon>
        <taxon>Pezizomycotina</taxon>
        <taxon>Dothideomycetes</taxon>
        <taxon>Dothideomycetes incertae sedis</taxon>
        <taxon>Phaeotrichales</taxon>
        <taxon>Phaeotrichaceae</taxon>
        <taxon>Trichodelitschia</taxon>
    </lineage>
</organism>
<dbReference type="GO" id="GO:0005774">
    <property type="term" value="C:vacuolar membrane"/>
    <property type="evidence" value="ECO:0007669"/>
    <property type="project" value="UniProtKB-SubCell"/>
</dbReference>
<evidence type="ECO:0000256" key="5">
    <source>
        <dbReference type="SAM" id="MobiDB-lite"/>
    </source>
</evidence>
<feature type="region of interest" description="Disordered" evidence="5">
    <location>
        <begin position="259"/>
        <end position="327"/>
    </location>
</feature>
<comment type="subcellular location">
    <subcellularLocation>
        <location evidence="1">Vacuole membrane</location>
        <topology evidence="1">Peripheral membrane protein</topology>
    </subcellularLocation>
</comment>
<dbReference type="Proteomes" id="UP000799640">
    <property type="component" value="Unassembled WGS sequence"/>
</dbReference>
<gene>
    <name evidence="6" type="ORF">EJ06DRAFT_539890</name>
</gene>
<evidence type="ECO:0000256" key="1">
    <source>
        <dbReference type="ARBA" id="ARBA00004148"/>
    </source>
</evidence>
<dbReference type="InterPro" id="IPR048720">
    <property type="entry name" value="PROPPIN"/>
</dbReference>
<dbReference type="InterPro" id="IPR001680">
    <property type="entry name" value="WD40_rpt"/>
</dbReference>
<evidence type="ECO:0000313" key="6">
    <source>
        <dbReference type="EMBL" id="KAF2396657.1"/>
    </source>
</evidence>
<dbReference type="AlphaFoldDB" id="A0A6G1HLE2"/>
<reference evidence="6" key="1">
    <citation type="journal article" date="2020" name="Stud. Mycol.">
        <title>101 Dothideomycetes genomes: a test case for predicting lifestyles and emergence of pathogens.</title>
        <authorList>
            <person name="Haridas S."/>
            <person name="Albert R."/>
            <person name="Binder M."/>
            <person name="Bloem J."/>
            <person name="Labutti K."/>
            <person name="Salamov A."/>
            <person name="Andreopoulos B."/>
            <person name="Baker S."/>
            <person name="Barry K."/>
            <person name="Bills G."/>
            <person name="Bluhm B."/>
            <person name="Cannon C."/>
            <person name="Castanera R."/>
            <person name="Culley D."/>
            <person name="Daum C."/>
            <person name="Ezra D."/>
            <person name="Gonzalez J."/>
            <person name="Henrissat B."/>
            <person name="Kuo A."/>
            <person name="Liang C."/>
            <person name="Lipzen A."/>
            <person name="Lutzoni F."/>
            <person name="Magnuson J."/>
            <person name="Mondo S."/>
            <person name="Nolan M."/>
            <person name="Ohm R."/>
            <person name="Pangilinan J."/>
            <person name="Park H.-J."/>
            <person name="Ramirez L."/>
            <person name="Alfaro M."/>
            <person name="Sun H."/>
            <person name="Tritt A."/>
            <person name="Yoshinaga Y."/>
            <person name="Zwiers L.-H."/>
            <person name="Turgeon B."/>
            <person name="Goodwin S."/>
            <person name="Spatafora J."/>
            <person name="Crous P."/>
            <person name="Grigoriev I."/>
        </authorList>
    </citation>
    <scope>NUCLEOTIDE SEQUENCE</scope>
    <source>
        <strain evidence="6">CBS 262.69</strain>
    </source>
</reference>
<evidence type="ECO:0000256" key="4">
    <source>
        <dbReference type="ARBA" id="ARBA00025740"/>
    </source>
</evidence>
<comment type="similarity">
    <text evidence="4">Belongs to the WD repeat PROPPIN family.</text>
</comment>
<feature type="region of interest" description="Disordered" evidence="5">
    <location>
        <begin position="145"/>
        <end position="166"/>
    </location>
</feature>
<name>A0A6G1HLE2_9PEZI</name>
<accession>A0A6G1HLE2</accession>
<dbReference type="SMART" id="SM00320">
    <property type="entry name" value="WD40"/>
    <property type="match status" value="2"/>
</dbReference>
<proteinExistence type="inferred from homology"/>
<feature type="compositionally biased region" description="Polar residues" evidence="5">
    <location>
        <begin position="145"/>
        <end position="161"/>
    </location>
</feature>
<dbReference type="OrthoDB" id="1667587at2759"/>
<dbReference type="InterPro" id="IPR036322">
    <property type="entry name" value="WD40_repeat_dom_sf"/>
</dbReference>
<dbReference type="Pfam" id="PF21032">
    <property type="entry name" value="PROPPIN"/>
    <property type="match status" value="2"/>
</dbReference>
<evidence type="ECO:0000313" key="7">
    <source>
        <dbReference type="Proteomes" id="UP000799640"/>
    </source>
</evidence>
<evidence type="ECO:0000256" key="2">
    <source>
        <dbReference type="ARBA" id="ARBA00022574"/>
    </source>
</evidence>
<sequence>MALNFITFNQDNSLLGVASSKGFRQYTTEPFSSYYSNNEGDVAIVEMLFSTSLVALVLSPRLLRILNTKRHTTICELTFPTKIMAVRMNRKRLAVVLDDSIYMYDISNMKLLQTVETPPNPNALCVLSPSSENNYMIYPLPSKPTPQSFKKPSHAPPNSNVHPPPSGEVMVLDANKMESVNVIQAHQSAIGCITINTEGTLLATASEKGTVIRVFSLPEGRKLHQFRRGALPASIHCMSFNSTATLLAVSSGSETVHLFRLAGPPKGDDNSEPPSPTLSSRASLARPRRRSSSAASEGGLSDMGGIDASSMDASTVAGSTAESSTRVGGLAGMLRRTSQNVGLTLAARVGGYLPSSVTEMLEPERDFARVRIPRLQGEAASGPLRSVVAMSANRPQLMVVTSEGQFYVFNIDLENGGEGVLEYQYSVLPSRGSMGNLEE</sequence>
<feature type="compositionally biased region" description="Polar residues" evidence="5">
    <location>
        <begin position="311"/>
        <end position="326"/>
    </location>
</feature>
<dbReference type="EMBL" id="ML996706">
    <property type="protein sequence ID" value="KAF2396657.1"/>
    <property type="molecule type" value="Genomic_DNA"/>
</dbReference>
<dbReference type="Gene3D" id="2.130.10.10">
    <property type="entry name" value="YVTN repeat-like/Quinoprotein amine dehydrogenase"/>
    <property type="match status" value="1"/>
</dbReference>
<dbReference type="InterPro" id="IPR015943">
    <property type="entry name" value="WD40/YVTN_repeat-like_dom_sf"/>
</dbReference>
<dbReference type="SUPFAM" id="SSF50978">
    <property type="entry name" value="WD40 repeat-like"/>
    <property type="match status" value="1"/>
</dbReference>
<evidence type="ECO:0000256" key="3">
    <source>
        <dbReference type="ARBA" id="ARBA00022737"/>
    </source>
</evidence>
<dbReference type="PANTHER" id="PTHR11227">
    <property type="entry name" value="WD-REPEAT PROTEIN INTERACTING WITH PHOSPHOINOSIDES WIPI -RELATED"/>
    <property type="match status" value="1"/>
</dbReference>